<dbReference type="EMBL" id="BPLR01011789">
    <property type="protein sequence ID" value="GIY49030.1"/>
    <property type="molecule type" value="Genomic_DNA"/>
</dbReference>
<evidence type="ECO:0000313" key="1">
    <source>
        <dbReference type="EMBL" id="GIY49030.1"/>
    </source>
</evidence>
<reference evidence="1 2" key="1">
    <citation type="submission" date="2021-06" db="EMBL/GenBank/DDBJ databases">
        <title>Caerostris extrusa draft genome.</title>
        <authorList>
            <person name="Kono N."/>
            <person name="Arakawa K."/>
        </authorList>
    </citation>
    <scope>NUCLEOTIDE SEQUENCE [LARGE SCALE GENOMIC DNA]</scope>
</reference>
<dbReference type="AlphaFoldDB" id="A0AAV4TS51"/>
<protein>
    <submittedName>
        <fullName evidence="1">Uncharacterized protein</fullName>
    </submittedName>
</protein>
<proteinExistence type="predicted"/>
<name>A0AAV4TS51_CAEEX</name>
<organism evidence="1 2">
    <name type="scientific">Caerostris extrusa</name>
    <name type="common">Bark spider</name>
    <name type="synonym">Caerostris bankana</name>
    <dbReference type="NCBI Taxonomy" id="172846"/>
    <lineage>
        <taxon>Eukaryota</taxon>
        <taxon>Metazoa</taxon>
        <taxon>Ecdysozoa</taxon>
        <taxon>Arthropoda</taxon>
        <taxon>Chelicerata</taxon>
        <taxon>Arachnida</taxon>
        <taxon>Araneae</taxon>
        <taxon>Araneomorphae</taxon>
        <taxon>Entelegynae</taxon>
        <taxon>Araneoidea</taxon>
        <taxon>Araneidae</taxon>
        <taxon>Caerostris</taxon>
    </lineage>
</organism>
<comment type="caution">
    <text evidence="1">The sequence shown here is derived from an EMBL/GenBank/DDBJ whole genome shotgun (WGS) entry which is preliminary data.</text>
</comment>
<evidence type="ECO:0000313" key="2">
    <source>
        <dbReference type="Proteomes" id="UP001054945"/>
    </source>
</evidence>
<keyword evidence="2" id="KW-1185">Reference proteome</keyword>
<dbReference type="Proteomes" id="UP001054945">
    <property type="component" value="Unassembled WGS sequence"/>
</dbReference>
<accession>A0AAV4TS51</accession>
<gene>
    <name evidence="1" type="ORF">CEXT_149151</name>
</gene>
<sequence length="152" mass="17590">MDMFQSPLAIPSKGVQNVLQLERHYPRNLLRLRMRELPLEDRGDNQVVPCWQRKLRVEDKNYRVVTCCCSIRFATNIQCLPKLGHSRNEETLESSASDDRVVPCWNEKTKEETCDDQVVPCIEVKSTGKHSTSNDSLVVDEKMDAVKWKSRL</sequence>